<reference evidence="3 4" key="1">
    <citation type="submission" date="2023-07" db="EMBL/GenBank/DDBJ databases">
        <title>Sorghum-associated microbial communities from plants grown in Nebraska, USA.</title>
        <authorList>
            <person name="Schachtman D."/>
        </authorList>
    </citation>
    <scope>NUCLEOTIDE SEQUENCE [LARGE SCALE GENOMIC DNA]</scope>
    <source>
        <strain evidence="3 4">4138</strain>
    </source>
</reference>
<sequence length="271" mass="28870">MKKNIRSVIAIPLLAAVVIVLSSCSGGDSATDTGVKPEPQPTPVIKNPLVDCGEYRIEPPTVLPWKLTRPSDWVVMGSSSAFGAGASAPEKSWVGLIRDYHSALGVTIHNIAKGGYSTYHALSKQCVVSASRPVADMQHNIDKAHEFKPDLVFLSYPSNDAVSKYTATESASNLLLLRWQLMQQGTAVVVLSSQPRNTNTAAQAALLELDKLLKPLVGACFVELHSLLVADTGGLATQFDSGDGVHLNDAGHQIVAQAINQTLNSGRCVEF</sequence>
<dbReference type="Pfam" id="PF13472">
    <property type="entry name" value="Lipase_GDSL_2"/>
    <property type="match status" value="1"/>
</dbReference>
<dbReference type="Gene3D" id="3.40.50.1110">
    <property type="entry name" value="SGNH hydrolase"/>
    <property type="match status" value="1"/>
</dbReference>
<organism evidence="3 4">
    <name type="scientific">Rheinheimera soli</name>
    <dbReference type="NCBI Taxonomy" id="443616"/>
    <lineage>
        <taxon>Bacteria</taxon>
        <taxon>Pseudomonadati</taxon>
        <taxon>Pseudomonadota</taxon>
        <taxon>Gammaproteobacteria</taxon>
        <taxon>Chromatiales</taxon>
        <taxon>Chromatiaceae</taxon>
        <taxon>Rheinheimera</taxon>
    </lineage>
</organism>
<accession>A0ABU1VUG2</accession>
<proteinExistence type="predicted"/>
<evidence type="ECO:0000259" key="2">
    <source>
        <dbReference type="Pfam" id="PF13472"/>
    </source>
</evidence>
<gene>
    <name evidence="3" type="ORF">J2W69_000237</name>
</gene>
<feature type="signal peptide" evidence="1">
    <location>
        <begin position="1"/>
        <end position="30"/>
    </location>
</feature>
<dbReference type="SUPFAM" id="SSF52266">
    <property type="entry name" value="SGNH hydrolase"/>
    <property type="match status" value="1"/>
</dbReference>
<dbReference type="EMBL" id="JAVDWR010000001">
    <property type="protein sequence ID" value="MDR7119322.1"/>
    <property type="molecule type" value="Genomic_DNA"/>
</dbReference>
<dbReference type="InterPro" id="IPR036514">
    <property type="entry name" value="SGNH_hydro_sf"/>
</dbReference>
<dbReference type="PROSITE" id="PS51257">
    <property type="entry name" value="PROKAR_LIPOPROTEIN"/>
    <property type="match status" value="1"/>
</dbReference>
<evidence type="ECO:0000256" key="1">
    <source>
        <dbReference type="SAM" id="SignalP"/>
    </source>
</evidence>
<keyword evidence="4" id="KW-1185">Reference proteome</keyword>
<dbReference type="RefSeq" id="WP_310273755.1">
    <property type="nucleotide sequence ID" value="NZ_JAVDWR010000001.1"/>
</dbReference>
<name>A0ABU1VUG2_9GAMM</name>
<dbReference type="Proteomes" id="UP001257909">
    <property type="component" value="Unassembled WGS sequence"/>
</dbReference>
<evidence type="ECO:0000313" key="3">
    <source>
        <dbReference type="EMBL" id="MDR7119322.1"/>
    </source>
</evidence>
<dbReference type="CDD" id="cd00229">
    <property type="entry name" value="SGNH_hydrolase"/>
    <property type="match status" value="1"/>
</dbReference>
<evidence type="ECO:0000313" key="4">
    <source>
        <dbReference type="Proteomes" id="UP001257909"/>
    </source>
</evidence>
<keyword evidence="1" id="KW-0732">Signal</keyword>
<protein>
    <submittedName>
        <fullName evidence="3">Lysophospholipase L1-like esterase</fullName>
    </submittedName>
</protein>
<feature type="chain" id="PRO_5047414967" evidence="1">
    <location>
        <begin position="31"/>
        <end position="271"/>
    </location>
</feature>
<comment type="caution">
    <text evidence="3">The sequence shown here is derived from an EMBL/GenBank/DDBJ whole genome shotgun (WGS) entry which is preliminary data.</text>
</comment>
<dbReference type="InterPro" id="IPR013830">
    <property type="entry name" value="SGNH_hydro"/>
</dbReference>
<feature type="domain" description="SGNH hydrolase-type esterase" evidence="2">
    <location>
        <begin position="76"/>
        <end position="254"/>
    </location>
</feature>